<dbReference type="KEGG" id="ldo:LDBPK_355370"/>
<feature type="region of interest" description="Disordered" evidence="1">
    <location>
        <begin position="203"/>
        <end position="248"/>
    </location>
</feature>
<evidence type="ECO:0000256" key="1">
    <source>
        <dbReference type="SAM" id="MobiDB-lite"/>
    </source>
</evidence>
<dbReference type="RefSeq" id="XP_003865114.1">
    <property type="nucleotide sequence ID" value="XM_003865066.1"/>
</dbReference>
<dbReference type="GeneID" id="13387992"/>
<feature type="region of interest" description="Disordered" evidence="1">
    <location>
        <begin position="96"/>
        <end position="164"/>
    </location>
</feature>
<feature type="region of interest" description="Disordered" evidence="1">
    <location>
        <begin position="519"/>
        <end position="662"/>
    </location>
</feature>
<sequence>MTSNPYIAQHYGSSMEVVSNGHEDEVDAAVGFRRFPNAPHMTHTVFRPSKNLTATSATAASSSALGVHNTYKTSTPDALANLRVHKCLLVDEFPSRPHTPQGAKSAASLPPLLPADRLSVGSSDGLPERGTEVFREWVKAPTNSSTSSSNGADGGETDAAATNGNAHGSLELVSASELAASRGTEGGQSCASALVPPGTNVPAKTALASSDHCPSVSVSPESLRLVRPKSSTASFTPLQAPEASSEPTVDGALHHLRDVLVQAQRVLDKSRITGDARALPAPPAMPPKPAESAQHQQQTAVLPATTSTGSSSGEDVMREDSLDCVSPLASTSAALYAISQAERGVGVPGAASPPFAAGKVADNVAVPDETRFMVLCSVTHPSAIMQRRLRRRGPVTRASMEGLASPPAHSLFGTCTETGAIRTSSCRIAEVPSTSAAVSASTVAQPATAAGQLQRSLSPNEGGSEHPSLRAPTQRSPADDSVSRHLHEDPSLIPGLAEFLRAGNPNGFSALSAATHAAPPALAKASPSARRPRRRSGLPAAAAHVPAVLLGNSPSLLQRRGSSGTARSQADRAVTPSLHLPYAHTEGSTTVADVSPRRGSTRARRIDSTPSYAQPTVSWLSKGSEASADQFPVSRIASPQTSPVKDPVTASRDAAPSEPALL</sequence>
<feature type="compositionally biased region" description="Pro residues" evidence="1">
    <location>
        <begin position="280"/>
        <end position="289"/>
    </location>
</feature>
<dbReference type="VEuPathDB" id="TriTrypDB:LdBPK_355370.1"/>
<dbReference type="PhylomeDB" id="E9BT56"/>
<accession>E9BT56</accession>
<feature type="compositionally biased region" description="Polar residues" evidence="1">
    <location>
        <begin position="608"/>
        <end position="621"/>
    </location>
</feature>
<feature type="compositionally biased region" description="Basic and acidic residues" evidence="1">
    <location>
        <begin position="126"/>
        <end position="138"/>
    </location>
</feature>
<protein>
    <submittedName>
        <fullName evidence="2">Uncharacterized protein</fullName>
    </submittedName>
</protein>
<feature type="region of interest" description="Disordered" evidence="1">
    <location>
        <begin position="271"/>
        <end position="320"/>
    </location>
</feature>
<dbReference type="AlphaFoldDB" id="E9BT56"/>
<dbReference type="Proteomes" id="UP000008980">
    <property type="component" value="Chromosome 35"/>
</dbReference>
<proteinExistence type="predicted"/>
<feature type="compositionally biased region" description="Polar residues" evidence="1">
    <location>
        <begin position="451"/>
        <end position="461"/>
    </location>
</feature>
<dbReference type="EMBL" id="FR799622">
    <property type="protein sequence ID" value="CBZ38435.1"/>
    <property type="molecule type" value="Genomic_DNA"/>
</dbReference>
<evidence type="ECO:0000313" key="2">
    <source>
        <dbReference type="EMBL" id="CBZ38435.1"/>
    </source>
</evidence>
<evidence type="ECO:0000313" key="3">
    <source>
        <dbReference type="Proteomes" id="UP000008980"/>
    </source>
</evidence>
<feature type="compositionally biased region" description="Low complexity" evidence="1">
    <location>
        <begin position="537"/>
        <end position="550"/>
    </location>
</feature>
<dbReference type="OMA" id="TRFMVLC"/>
<organism evidence="2 3">
    <name type="scientific">Leishmania donovani</name>
    <dbReference type="NCBI Taxonomy" id="5661"/>
    <lineage>
        <taxon>Eukaryota</taxon>
        <taxon>Discoba</taxon>
        <taxon>Euglenozoa</taxon>
        <taxon>Kinetoplastea</taxon>
        <taxon>Metakinetoplastina</taxon>
        <taxon>Trypanosomatida</taxon>
        <taxon>Trypanosomatidae</taxon>
        <taxon>Leishmaniinae</taxon>
        <taxon>Leishmania</taxon>
    </lineage>
</organism>
<feature type="compositionally biased region" description="Polar residues" evidence="1">
    <location>
        <begin position="552"/>
        <end position="568"/>
    </location>
</feature>
<name>E9BT56_LEIDO</name>
<gene>
    <name evidence="2" type="ORF">LDBPK_355370</name>
</gene>
<feature type="region of interest" description="Disordered" evidence="1">
    <location>
        <begin position="447"/>
        <end position="488"/>
    </location>
</feature>
<reference evidence="3" key="2">
    <citation type="submission" date="2011-02" db="EMBL/GenBank/DDBJ databases">
        <title>Whole genome sequencing of Leishmania donovani clinical lines reveals dynamic variation related to drug resistance.</title>
        <authorList>
            <person name="Downing T."/>
            <person name="Imamura H."/>
            <person name="Sanders M."/>
            <person name="Decuypere S."/>
            <person name="Hertz-Fowler C."/>
            <person name="Clark T.G."/>
            <person name="Rijal S."/>
            <person name="Sundar S."/>
            <person name="Quail M.A."/>
            <person name="De Doncker S."/>
            <person name="Maes I."/>
            <person name="Vanaerschot M."/>
            <person name="Stark O."/>
            <person name="Schonian G."/>
            <person name="Dujardin J.C."/>
            <person name="Berriman M."/>
        </authorList>
    </citation>
    <scope>NUCLEOTIDE SEQUENCE [LARGE SCALE GENOMIC DNA]</scope>
    <source>
        <strain evidence="3">BPK282A1</strain>
    </source>
</reference>
<feature type="compositionally biased region" description="Low complexity" evidence="1">
    <location>
        <begin position="519"/>
        <end position="529"/>
    </location>
</feature>
<feature type="compositionally biased region" description="Polar residues" evidence="1">
    <location>
        <begin position="294"/>
        <end position="313"/>
    </location>
</feature>
<reference evidence="2 3" key="1">
    <citation type="journal article" date="2011" name="Genome Res.">
        <title>Whole genome sequencing of multiple Leishmania donovani clinical isolates provides insights into population structure and mechanisms of drug resistance.</title>
        <authorList>
            <person name="Downing T."/>
            <person name="Imamura H."/>
            <person name="Decuypere S."/>
            <person name="Clark T.G."/>
            <person name="Coombs G.H."/>
            <person name="Cotton J.A."/>
            <person name="Hilley J.D."/>
            <person name="de Doncker S."/>
            <person name="Maes I."/>
            <person name="Mottram J.C."/>
            <person name="Quail M.A."/>
            <person name="Rijal S."/>
            <person name="Sanders M."/>
            <person name="Schonian G."/>
            <person name="Stark O."/>
            <person name="Sundar S."/>
            <person name="Vanaerschot M."/>
            <person name="Hertz-Fowler C."/>
            <person name="Dujardin J.C."/>
            <person name="Berriman M."/>
        </authorList>
    </citation>
    <scope>NUCLEOTIDE SEQUENCE [LARGE SCALE GENOMIC DNA]</scope>
    <source>
        <strain evidence="2 3">BPK282A1</strain>
    </source>
</reference>
<feature type="compositionally biased region" description="Basic and acidic residues" evidence="1">
    <location>
        <begin position="477"/>
        <end position="488"/>
    </location>
</feature>